<dbReference type="Pfam" id="PF14352">
    <property type="entry name" value="DUF4402"/>
    <property type="match status" value="1"/>
</dbReference>
<sequence>MALSGAGLRENTMFRGTTNRKPVVRLLRTLGAVPVLALAALAANPAQAQRVSASGASTATVVAPLALLVNQSLNFGRVAPGNAAATVTLNPDTQVCTTTGPIVRTGVCQPAEFSGMGTRRMTVRIQMPSTITLTRVGGTQTMTVNNLVLDTTPDLQFLGGNGNGLGNGNRRYEIVPTNGIFDFRIGGRLNVGANQLGGVYNGTFVVTVQYQ</sequence>
<reference evidence="1 2" key="1">
    <citation type="journal article" date="2013" name="J. Microbiol. Biotechnol.">
        <title>Novosphingobium ginsenosidimutans sp. nov., with the ability to convert ginsenoside.</title>
        <authorList>
            <person name="Kim J.K."/>
            <person name="He D."/>
            <person name="Liu Q.M."/>
            <person name="Park H.Y."/>
            <person name="Jung M.S."/>
            <person name="Yoon M.H."/>
            <person name="Kim S.C."/>
            <person name="Im W.T."/>
        </authorList>
    </citation>
    <scope>NUCLEOTIDE SEQUENCE [LARGE SCALE GENOMIC DNA]</scope>
    <source>
        <strain evidence="1 2">FW-6</strain>
    </source>
</reference>
<evidence type="ECO:0000313" key="2">
    <source>
        <dbReference type="Proteomes" id="UP000321172"/>
    </source>
</evidence>
<dbReference type="InterPro" id="IPR025514">
    <property type="entry name" value="DUF4402"/>
</dbReference>
<dbReference type="KEGG" id="ngf:FRF71_07580"/>
<dbReference type="OrthoDB" id="7507929at2"/>
<evidence type="ECO:0000313" key="1">
    <source>
        <dbReference type="EMBL" id="QEA16005.1"/>
    </source>
</evidence>
<gene>
    <name evidence="1" type="ORF">FRF71_07580</name>
</gene>
<dbReference type="Proteomes" id="UP000321172">
    <property type="component" value="Chromosome"/>
</dbReference>
<name>A0A5B8S6F7_9SPHN</name>
<protein>
    <submittedName>
        <fullName evidence="1">DUF4402 domain-containing protein</fullName>
    </submittedName>
</protein>
<dbReference type="AlphaFoldDB" id="A0A5B8S6F7"/>
<organism evidence="1 2">
    <name type="scientific">Novosphingobium ginsenosidimutans</name>
    <dbReference type="NCBI Taxonomy" id="1176536"/>
    <lineage>
        <taxon>Bacteria</taxon>
        <taxon>Pseudomonadati</taxon>
        <taxon>Pseudomonadota</taxon>
        <taxon>Alphaproteobacteria</taxon>
        <taxon>Sphingomonadales</taxon>
        <taxon>Sphingomonadaceae</taxon>
        <taxon>Novosphingobium</taxon>
    </lineage>
</organism>
<proteinExistence type="predicted"/>
<accession>A0A5B8S6F7</accession>
<keyword evidence="2" id="KW-1185">Reference proteome</keyword>
<dbReference type="EMBL" id="CP042345">
    <property type="protein sequence ID" value="QEA16005.1"/>
    <property type="molecule type" value="Genomic_DNA"/>
</dbReference>